<dbReference type="SMART" id="SM00454">
    <property type="entry name" value="SAM"/>
    <property type="match status" value="1"/>
</dbReference>
<dbReference type="SUPFAM" id="SSF56672">
    <property type="entry name" value="DNA/RNA polymerases"/>
    <property type="match status" value="1"/>
</dbReference>
<dbReference type="PANTHER" id="PTHR10102:SF0">
    <property type="entry name" value="DNA-DIRECTED RNA POLYMERASE, MITOCHONDRIAL"/>
    <property type="match status" value="1"/>
</dbReference>
<dbReference type="InterPro" id="IPR011990">
    <property type="entry name" value="TPR-like_helical_dom_sf"/>
</dbReference>
<evidence type="ECO:0000256" key="12">
    <source>
        <dbReference type="SAM" id="MobiDB-lite"/>
    </source>
</evidence>
<feature type="region of interest" description="Disordered" evidence="12">
    <location>
        <begin position="2106"/>
        <end position="2173"/>
    </location>
</feature>
<dbReference type="GO" id="GO:0001018">
    <property type="term" value="F:mitochondrial promoter sequence-specific DNA binding"/>
    <property type="evidence" value="ECO:0007669"/>
    <property type="project" value="TreeGrafter"/>
</dbReference>
<feature type="region of interest" description="Disordered" evidence="12">
    <location>
        <begin position="1275"/>
        <end position="1324"/>
    </location>
</feature>
<feature type="compositionally biased region" description="Low complexity" evidence="12">
    <location>
        <begin position="1730"/>
        <end position="1740"/>
    </location>
</feature>
<feature type="region of interest" description="Disordered" evidence="12">
    <location>
        <begin position="1730"/>
        <end position="1752"/>
    </location>
</feature>
<feature type="region of interest" description="Disordered" evidence="12">
    <location>
        <begin position="1232"/>
        <end position="1258"/>
    </location>
</feature>
<dbReference type="OrthoDB" id="276422at2759"/>
<dbReference type="GO" id="GO:0003899">
    <property type="term" value="F:DNA-directed RNA polymerase activity"/>
    <property type="evidence" value="ECO:0007669"/>
    <property type="project" value="UniProtKB-EC"/>
</dbReference>
<evidence type="ECO:0000256" key="10">
    <source>
        <dbReference type="RuleBase" id="RU003805"/>
    </source>
</evidence>
<feature type="repeat" description="PPR" evidence="9">
    <location>
        <begin position="208"/>
        <end position="242"/>
    </location>
</feature>
<dbReference type="GO" id="GO:0034245">
    <property type="term" value="C:mitochondrial DNA-directed RNA polymerase complex"/>
    <property type="evidence" value="ECO:0007669"/>
    <property type="project" value="TreeGrafter"/>
</dbReference>
<dbReference type="GO" id="GO:0071897">
    <property type="term" value="P:DNA biosynthetic process"/>
    <property type="evidence" value="ECO:0007669"/>
    <property type="project" value="UniProtKB-ARBA"/>
</dbReference>
<feature type="compositionally biased region" description="Low complexity" evidence="12">
    <location>
        <begin position="1279"/>
        <end position="1324"/>
    </location>
</feature>
<sequence>MMSTKTPKIDIKSKGAVKCKSNSQLKPKQFPRLLKDIEKFDKRLPPERTVSVSGVKSDHQLDVMSHYMDNEVTASELIQEPEPHELAVGYEWCESDLNVLAPEVEHTNQLIETSDDVIVNSTDDNKSVAKVKKQTKSSKRQEEMRQQLKELENKSKTLSLRTALKSYIHSCIYADMVSKAHSVLLYYRNKHMKAVKVNRKYEDMNALNVGVYNVLLKGWAQRGKTARIKELLNLMKSANVRPNIESFAYYFLSMGRQAIPPTALDVMSAFDDMTLNDLNAAKVFDKCFVSKEEKNIILKLLSKSIPQLKPNAVTFAAEYSCDLMKSIDKLEQKTYNPCEDMDLSGLETAVEQQFGLEINGNIVIKSIVSDDLSDTSDKKKKYLKNQPNIESFAYYFLSMGRQAIPPTALDVMSAFDDMTLNDLNAEKVFDKCFVSKEEKNIILKLLSKSIPQLKPNAVTFAAEYSCDLMKSIDKLEQKTYNPCEDMDLSGLETAVEQQFGLEINGNIVIKSIVSDDLSDTSDKKKKYLKNQLCSNMSEYYSPPMSTLYANLGKKIMLRYLVKTHIRDGTAQDFQELYNKYIDYYKNAELTTKYNPRQFWHKLMAENQHYYNDNSRDKVWPFHVQVGVGQFLYDLIVQEIKIDTNIMRLNNTCKRKVPAFGITYKSIGNLKYQKEFRAHPIVTKLFRKTCLDSLVFDINMLPMLCPPTPWISPKFGGYLLSKTDFVRMPDSYQKWIYNNYDKQKLYPTFDSLNYLSMCPWILNSKVLEVAVHLFRNKGDLSLSIPKPISEYPPLPKVEQGRVYPVPPHFNHLGSDLTRSLMLFAKGQPLGEYGLDWLKIHLINLTGLKKRSSVLERLAFANEILPLIIDSADNPLEGCKWWTRSDEPWQTLACCMEIVNAMRSPDHKQYRSHFPVHQDGSCNGLQHYAALGRDQSGAESVNLHPSDRPQDVYSDVAALVEKQRVKDATEGHEIALLLDGYVGRKIVKQTVMTYVYGVTRFGAKLQIFKRLKETETFPKERAFSAAIYLTQKTFLSIQEMFTETRCIQDWLTDCARHISRVYEKPVEWVTPLDFPVVQPYHKTKTKIGETFLGIRNETTLKYLSRSDAFQKPNSLKQKNAFPPNFIHSLDSSHMMLTALQCQREGITFASVHDCFWTHPNCVETMNRFCRQQFVSLHSQSILDNLSQHFIQIYGQMPSNATKNDVNKSMSDCLTQINVNATQPLKTSLISTSMETQQSPQQVSSLVTTGDHNSTAESSANSAVNVSLSATIISSNASETHNSMTSTPNLTMSSSPMPSSVTVSTQGSIQAVSTQSQQQMVSSSQPQLVASTQSAHMSATNALMAQSLGATITSVANQTVQMAAQQPQHHNQMQPLLQTSVQQSAANQMSVAMSSLPQMQVIQQPIGAPAGTYQFQQVYPQQMLLPGNLTIQNMSAFGATNQGLSLQIPFTGSGSLNTHTMPITSIAAKPPIMSKGVAISPLPQTHQMIQQLKPNMGPPGTQQILKQVLPAQQFIPHSSANQTVVISQLLPQQNQHQIQQSILPANANKTIIEGPKGKPFGMGFVRPFSNKMLSHSGAIQPKSPILPATATSISSTLMANPQFKSPFSANPNTAQLITTQTPSGLLTNPQILGSFQTLPPGLTWATSPQSTHLVAPNGSPIFIRGPTQGTEHMFISTSNMSSPHIQTVSMAPPMMHNTTAHMPVNTAHMAAPTQMTPTLQQITTTTIMNTTPTTSVVTTSQPPAIAPAPTPPSATKMRNIRQASIATQTAAPVVAQKQHPESSTPLKPIAAKPKSSPQSVPQNTKPIGKDSNTTTMRSTGVGSTQTISQPTLQSNKSDASNQTTRVSVATETSKTNSQSQVSSSRHTSDHNNKPLKSNSSTNTSSESSQTKVNSIANEVKTPTKRAVVEKKDASTGGDSDVMNNLYAQHNHKSVQNSIQTTNNVSNNVSQHNCPQVLSDLNRQDISKQPPQKAIKPQILTHVIDGYIIQESPNPFPVNGLSYSGDQKCLTDEKNNTIIPIESIKAKTKNENSLTASSLPSMSSRKSTADRHLCLFCGQKRKSNSKNNRNFKRFCSQSCSEKFNSNNERNSSSSPRLALYNSVTAHLEGTDPQISHESGVELSANDTNDKQTVDERKKKSLKRSHDSTNDLNSTRNGDLNDSMDRNHRKSTLNTSLDTPSVNVIPNVAVVTPDDSNSSATSATAGLYIPPGGRNPLQWSVNDVYEFVRNLQGCTEYADDFRSQEIDGQALMLIKEDHLMNTMSMKLGPALKICSKINALRDDVQKQS</sequence>
<dbReference type="GO" id="GO:0006390">
    <property type="term" value="P:mitochondrial transcription"/>
    <property type="evidence" value="ECO:0007669"/>
    <property type="project" value="TreeGrafter"/>
</dbReference>
<evidence type="ECO:0000256" key="11">
    <source>
        <dbReference type="SAM" id="Coils"/>
    </source>
</evidence>
<feature type="compositionally biased region" description="Polar residues" evidence="12">
    <location>
        <begin position="2145"/>
        <end position="2155"/>
    </location>
</feature>
<comment type="catalytic activity">
    <reaction evidence="8 10">
        <text>RNA(n) + a ribonucleoside 5'-triphosphate = RNA(n+1) + diphosphate</text>
        <dbReference type="Rhea" id="RHEA:21248"/>
        <dbReference type="Rhea" id="RHEA-COMP:14527"/>
        <dbReference type="Rhea" id="RHEA-COMP:17342"/>
        <dbReference type="ChEBI" id="CHEBI:33019"/>
        <dbReference type="ChEBI" id="CHEBI:61557"/>
        <dbReference type="ChEBI" id="CHEBI:140395"/>
        <dbReference type="EC" id="2.7.7.6"/>
    </reaction>
</comment>
<evidence type="ECO:0000313" key="15">
    <source>
        <dbReference type="Proteomes" id="UP000728032"/>
    </source>
</evidence>
<feature type="compositionally biased region" description="Basic and acidic residues" evidence="12">
    <location>
        <begin position="2123"/>
        <end position="2144"/>
    </location>
</feature>
<feature type="compositionally biased region" description="Low complexity" evidence="12">
    <location>
        <begin position="1849"/>
        <end position="1862"/>
    </location>
</feature>
<reference evidence="14" key="1">
    <citation type="submission" date="2020-11" db="EMBL/GenBank/DDBJ databases">
        <authorList>
            <person name="Tran Van P."/>
        </authorList>
    </citation>
    <scope>NUCLEOTIDE SEQUENCE</scope>
</reference>
<dbReference type="Gene3D" id="1.25.40.10">
    <property type="entry name" value="Tetratricopeptide repeat domain"/>
    <property type="match status" value="1"/>
</dbReference>
<evidence type="ECO:0000313" key="14">
    <source>
        <dbReference type="EMBL" id="CAD7647383.1"/>
    </source>
</evidence>
<dbReference type="InterPro" id="IPR002092">
    <property type="entry name" value="DNA-dir_Rpol_phage-type"/>
</dbReference>
<dbReference type="PROSITE" id="PS00489">
    <property type="entry name" value="RNA_POL_PHAGE_2"/>
    <property type="match status" value="1"/>
</dbReference>
<dbReference type="PROSITE" id="PS00900">
    <property type="entry name" value="RNA_POL_PHAGE_1"/>
    <property type="match status" value="1"/>
</dbReference>
<dbReference type="EMBL" id="CAJPVJ010002726">
    <property type="protein sequence ID" value="CAG2166705.1"/>
    <property type="molecule type" value="Genomic_DNA"/>
</dbReference>
<dbReference type="PANTHER" id="PTHR10102">
    <property type="entry name" value="DNA-DIRECTED RNA POLYMERASE, MITOCHONDRIAL"/>
    <property type="match status" value="1"/>
</dbReference>
<evidence type="ECO:0000256" key="2">
    <source>
        <dbReference type="ARBA" id="ARBA00012418"/>
    </source>
</evidence>
<evidence type="ECO:0000256" key="3">
    <source>
        <dbReference type="ARBA" id="ARBA00022478"/>
    </source>
</evidence>
<keyword evidence="5 10" id="KW-0548">Nucleotidyltransferase</keyword>
<dbReference type="InterPro" id="IPR043502">
    <property type="entry name" value="DNA/RNA_pol_sf"/>
</dbReference>
<dbReference type="Gene3D" id="1.10.150.50">
    <property type="entry name" value="Transcription Factor, Ets-1"/>
    <property type="match status" value="1"/>
</dbReference>
<dbReference type="Gene3D" id="1.10.287.280">
    <property type="match status" value="1"/>
</dbReference>
<feature type="coiled-coil region" evidence="11">
    <location>
        <begin position="134"/>
        <end position="161"/>
    </location>
</feature>
<dbReference type="Pfam" id="PF00940">
    <property type="entry name" value="RNA_pol"/>
    <property type="match status" value="1"/>
</dbReference>
<dbReference type="InterPro" id="IPR037159">
    <property type="entry name" value="RNA_POL_N_sf"/>
</dbReference>
<evidence type="ECO:0000256" key="1">
    <source>
        <dbReference type="ARBA" id="ARBA00009493"/>
    </source>
</evidence>
<comment type="function">
    <text evidence="10">DNA-dependent RNA polymerase catalyzes the transcription of DNA into RNA using the four ribonucleoside triphosphates as substrates.</text>
</comment>
<dbReference type="FunFam" id="1.10.150.20:FF:000031">
    <property type="entry name" value="DNA-directed RNA polymerase"/>
    <property type="match status" value="1"/>
</dbReference>
<dbReference type="InterPro" id="IPR029262">
    <property type="entry name" value="RPOL_N"/>
</dbReference>
<evidence type="ECO:0000256" key="9">
    <source>
        <dbReference type="PROSITE-ProRule" id="PRU00708"/>
    </source>
</evidence>
<dbReference type="Gene3D" id="1.10.1320.10">
    <property type="entry name" value="DNA-directed RNA polymerase, N-terminal domain"/>
    <property type="match status" value="1"/>
</dbReference>
<dbReference type="InterPro" id="IPR002885">
    <property type="entry name" value="PPR_rpt"/>
</dbReference>
<dbReference type="SMART" id="SM01311">
    <property type="entry name" value="RPOL_N"/>
    <property type="match status" value="1"/>
</dbReference>
<evidence type="ECO:0000256" key="6">
    <source>
        <dbReference type="ARBA" id="ARBA00022946"/>
    </source>
</evidence>
<dbReference type="InterPro" id="IPR013761">
    <property type="entry name" value="SAM/pointed_sf"/>
</dbReference>
<dbReference type="Gene3D" id="1.10.150.20">
    <property type="entry name" value="5' to 3' exonuclease, C-terminal subdomain"/>
    <property type="match status" value="1"/>
</dbReference>
<dbReference type="PROSITE" id="PS51375">
    <property type="entry name" value="PPR"/>
    <property type="match status" value="1"/>
</dbReference>
<dbReference type="FunFam" id="1.10.287.280:FF:000001">
    <property type="entry name" value="DNA-directed RNA polymerase"/>
    <property type="match status" value="1"/>
</dbReference>
<keyword evidence="6" id="KW-0809">Transit peptide</keyword>
<dbReference type="Pfam" id="PF00536">
    <property type="entry name" value="SAM_1"/>
    <property type="match status" value="1"/>
</dbReference>
<proteinExistence type="inferred from homology"/>
<keyword evidence="15" id="KW-1185">Reference proteome</keyword>
<keyword evidence="7 10" id="KW-0804">Transcription</keyword>
<dbReference type="SUPFAM" id="SSF47769">
    <property type="entry name" value="SAM/Pointed domain"/>
    <property type="match status" value="1"/>
</dbReference>
<protein>
    <recommendedName>
        <fullName evidence="2 10">DNA-directed RNA polymerase</fullName>
        <ecNumber evidence="2 10">2.7.7.6</ecNumber>
    </recommendedName>
</protein>
<dbReference type="PROSITE" id="PS50105">
    <property type="entry name" value="SAM_DOMAIN"/>
    <property type="match status" value="1"/>
</dbReference>
<dbReference type="CDD" id="cd09577">
    <property type="entry name" value="SAM_Ph1_2_3"/>
    <property type="match status" value="1"/>
</dbReference>
<feature type="compositionally biased region" description="Polar residues" evidence="12">
    <location>
        <begin position="1792"/>
        <end position="1848"/>
    </location>
</feature>
<evidence type="ECO:0000256" key="7">
    <source>
        <dbReference type="ARBA" id="ARBA00023163"/>
    </source>
</evidence>
<dbReference type="Pfam" id="PF14700">
    <property type="entry name" value="RPOL_N"/>
    <property type="match status" value="1"/>
</dbReference>
<organism evidence="14">
    <name type="scientific">Oppiella nova</name>
    <dbReference type="NCBI Taxonomy" id="334625"/>
    <lineage>
        <taxon>Eukaryota</taxon>
        <taxon>Metazoa</taxon>
        <taxon>Ecdysozoa</taxon>
        <taxon>Arthropoda</taxon>
        <taxon>Chelicerata</taxon>
        <taxon>Arachnida</taxon>
        <taxon>Acari</taxon>
        <taxon>Acariformes</taxon>
        <taxon>Sarcoptiformes</taxon>
        <taxon>Oribatida</taxon>
        <taxon>Brachypylina</taxon>
        <taxon>Oppioidea</taxon>
        <taxon>Oppiidae</taxon>
        <taxon>Oppiella</taxon>
    </lineage>
</organism>
<dbReference type="EC" id="2.7.7.6" evidence="2 10"/>
<evidence type="ECO:0000256" key="8">
    <source>
        <dbReference type="ARBA" id="ARBA00048552"/>
    </source>
</evidence>
<accession>A0A7R9LT28</accession>
<gene>
    <name evidence="14" type="ORF">ONB1V03_LOCUS6220</name>
</gene>
<name>A0A7R9LT28_9ACAR</name>
<evidence type="ECO:0000256" key="5">
    <source>
        <dbReference type="ARBA" id="ARBA00022695"/>
    </source>
</evidence>
<feature type="compositionally biased region" description="Low complexity" evidence="12">
    <location>
        <begin position="1874"/>
        <end position="1885"/>
    </location>
</feature>
<keyword evidence="3 10" id="KW-0240">DNA-directed RNA polymerase</keyword>
<keyword evidence="4 10" id="KW-0808">Transferase</keyword>
<dbReference type="EMBL" id="OC917551">
    <property type="protein sequence ID" value="CAD7647383.1"/>
    <property type="molecule type" value="Genomic_DNA"/>
</dbReference>
<dbReference type="InterPro" id="IPR046950">
    <property type="entry name" value="DNA-dir_Rpol_C_phage-type"/>
</dbReference>
<feature type="compositionally biased region" description="Polar residues" evidence="12">
    <location>
        <begin position="1232"/>
        <end position="1249"/>
    </location>
</feature>
<evidence type="ECO:0000256" key="4">
    <source>
        <dbReference type="ARBA" id="ARBA00022679"/>
    </source>
</evidence>
<feature type="region of interest" description="Disordered" evidence="12">
    <location>
        <begin position="1765"/>
        <end position="1917"/>
    </location>
</feature>
<keyword evidence="11" id="KW-0175">Coiled coil</keyword>
<dbReference type="InterPro" id="IPR001660">
    <property type="entry name" value="SAM"/>
</dbReference>
<dbReference type="Proteomes" id="UP000728032">
    <property type="component" value="Unassembled WGS sequence"/>
</dbReference>
<feature type="domain" description="SAM" evidence="13">
    <location>
        <begin position="2214"/>
        <end position="2278"/>
    </location>
</feature>
<evidence type="ECO:0000259" key="13">
    <source>
        <dbReference type="PROSITE" id="PS50105"/>
    </source>
</evidence>
<comment type="similarity">
    <text evidence="1 10">Belongs to the phage and mitochondrial RNA polymerase family.</text>
</comment>